<gene>
    <name evidence="7 11" type="primary">aroQ</name>
    <name evidence="11" type="ORF">GMD11_00365</name>
    <name evidence="12" type="ORF">GMD18_00360</name>
</gene>
<dbReference type="EMBL" id="WNBM01000001">
    <property type="protein sequence ID" value="MTT74722.1"/>
    <property type="molecule type" value="Genomic_DNA"/>
</dbReference>
<dbReference type="Proteomes" id="UP000484547">
    <property type="component" value="Unassembled WGS sequence"/>
</dbReference>
<dbReference type="NCBIfam" id="NF003806">
    <property type="entry name" value="PRK05395.1-3"/>
    <property type="match status" value="1"/>
</dbReference>
<comment type="function">
    <text evidence="7">Catalyzes a trans-dehydration via an enolate intermediate.</text>
</comment>
<evidence type="ECO:0000256" key="5">
    <source>
        <dbReference type="ARBA" id="ARBA00012060"/>
    </source>
</evidence>
<keyword evidence="13" id="KW-1185">Reference proteome</keyword>
<dbReference type="HAMAP" id="MF_00169">
    <property type="entry name" value="AroQ"/>
    <property type="match status" value="1"/>
</dbReference>
<evidence type="ECO:0000313" key="13">
    <source>
        <dbReference type="Proteomes" id="UP000443070"/>
    </source>
</evidence>
<dbReference type="NCBIfam" id="NF003807">
    <property type="entry name" value="PRK05395.1-4"/>
    <property type="match status" value="1"/>
</dbReference>
<dbReference type="EMBL" id="WNBW01000001">
    <property type="protein sequence ID" value="MTU02853.1"/>
    <property type="molecule type" value="Genomic_DNA"/>
</dbReference>
<dbReference type="UniPathway" id="UPA00053">
    <property type="reaction ID" value="UER00086"/>
</dbReference>
<dbReference type="PANTHER" id="PTHR21272:SF3">
    <property type="entry name" value="CATABOLIC 3-DEHYDROQUINASE"/>
    <property type="match status" value="1"/>
</dbReference>
<accession>A0A7X2XDL1</accession>
<dbReference type="AlphaFoldDB" id="A0A7X2XDL1"/>
<dbReference type="GO" id="GO:0009073">
    <property type="term" value="P:aromatic amino acid family biosynthetic process"/>
    <property type="evidence" value="ECO:0007669"/>
    <property type="project" value="UniProtKB-KW"/>
</dbReference>
<evidence type="ECO:0000256" key="8">
    <source>
        <dbReference type="PIRSR" id="PIRSR001399-1"/>
    </source>
</evidence>
<dbReference type="NCBIfam" id="NF003805">
    <property type="entry name" value="PRK05395.1-2"/>
    <property type="match status" value="1"/>
</dbReference>
<evidence type="ECO:0000256" key="6">
    <source>
        <dbReference type="ARBA" id="ARBA00023239"/>
    </source>
</evidence>
<dbReference type="InterPro" id="IPR001874">
    <property type="entry name" value="DHquinase_II"/>
</dbReference>
<feature type="active site" description="Proton donor" evidence="7 8">
    <location>
        <position position="100"/>
    </location>
</feature>
<dbReference type="InterPro" id="IPR018509">
    <property type="entry name" value="DHquinase_II_CS"/>
</dbReference>
<feature type="binding site" evidence="7 9">
    <location>
        <position position="80"/>
    </location>
    <ligand>
        <name>substrate</name>
    </ligand>
</feature>
<evidence type="ECO:0000256" key="10">
    <source>
        <dbReference type="PIRSR" id="PIRSR001399-3"/>
    </source>
</evidence>
<sequence>MKKILVLNGPNINMLGVREKNIYGQQDYAALCEYIGQEAAALNVEVEVRQSNFEGELVTLIQQAYGKFDGIVINPAALTHYSVALLDAIKAVALPTIEVHLSNIHSREEFRHRSVTAAACLGQICGLGFQGYALALRALAEKG</sequence>
<dbReference type="Proteomes" id="UP000443070">
    <property type="component" value="Unassembled WGS sequence"/>
</dbReference>
<feature type="binding site" evidence="7 9">
    <location>
        <position position="111"/>
    </location>
    <ligand>
        <name>substrate</name>
    </ligand>
</feature>
<evidence type="ECO:0000313" key="11">
    <source>
        <dbReference type="EMBL" id="MTT74722.1"/>
    </source>
</evidence>
<feature type="binding site" evidence="7 9">
    <location>
        <position position="74"/>
    </location>
    <ligand>
        <name>substrate</name>
    </ligand>
</feature>
<protein>
    <recommendedName>
        <fullName evidence="5 7">3-dehydroquinate dehydratase</fullName>
        <shortName evidence="7">3-dehydroquinase</shortName>
        <ecNumber evidence="5 7">4.2.1.10</ecNumber>
    </recommendedName>
    <alternativeName>
        <fullName evidence="7">Type II DHQase</fullName>
    </alternativeName>
</protein>
<dbReference type="CDD" id="cd00466">
    <property type="entry name" value="DHQase_II"/>
    <property type="match status" value="1"/>
</dbReference>
<evidence type="ECO:0000313" key="14">
    <source>
        <dbReference type="Proteomes" id="UP000484547"/>
    </source>
</evidence>
<comment type="catalytic activity">
    <reaction evidence="1 7">
        <text>3-dehydroquinate = 3-dehydroshikimate + H2O</text>
        <dbReference type="Rhea" id="RHEA:21096"/>
        <dbReference type="ChEBI" id="CHEBI:15377"/>
        <dbReference type="ChEBI" id="CHEBI:16630"/>
        <dbReference type="ChEBI" id="CHEBI:32364"/>
        <dbReference type="EC" id="4.2.1.10"/>
    </reaction>
</comment>
<evidence type="ECO:0000313" key="12">
    <source>
        <dbReference type="EMBL" id="MTU02853.1"/>
    </source>
</evidence>
<feature type="binding site" evidence="7 9">
    <location>
        <begin position="101"/>
        <end position="102"/>
    </location>
    <ligand>
        <name>substrate</name>
    </ligand>
</feature>
<dbReference type="RefSeq" id="WP_155163408.1">
    <property type="nucleotide sequence ID" value="NZ_WNBG01000001.1"/>
</dbReference>
<keyword evidence="7" id="KW-0028">Amino-acid biosynthesis</keyword>
<dbReference type="Gene3D" id="3.40.50.9100">
    <property type="entry name" value="Dehydroquinase, class II"/>
    <property type="match status" value="1"/>
</dbReference>
<comment type="subunit">
    <text evidence="4 7">Homododecamer.</text>
</comment>
<feature type="binding site" evidence="7 9">
    <location>
        <position position="87"/>
    </location>
    <ligand>
        <name>substrate</name>
    </ligand>
</feature>
<dbReference type="EC" id="4.2.1.10" evidence="5 7"/>
<feature type="active site" description="Proton acceptor" evidence="7 8">
    <location>
        <position position="23"/>
    </location>
</feature>
<dbReference type="InterPro" id="IPR036441">
    <property type="entry name" value="DHquinase_II_sf"/>
</dbReference>
<dbReference type="PROSITE" id="PS01029">
    <property type="entry name" value="DEHYDROQUINASE_II"/>
    <property type="match status" value="1"/>
</dbReference>
<evidence type="ECO:0000256" key="9">
    <source>
        <dbReference type="PIRSR" id="PIRSR001399-2"/>
    </source>
</evidence>
<keyword evidence="7" id="KW-0057">Aromatic amino acid biosynthesis</keyword>
<dbReference type="SUPFAM" id="SSF52304">
    <property type="entry name" value="Type II 3-dehydroquinate dehydratase"/>
    <property type="match status" value="1"/>
</dbReference>
<dbReference type="GO" id="GO:0008652">
    <property type="term" value="P:amino acid biosynthetic process"/>
    <property type="evidence" value="ECO:0007669"/>
    <property type="project" value="UniProtKB-KW"/>
</dbReference>
<comment type="similarity">
    <text evidence="3 7">Belongs to the type-II 3-dehydroquinase family.</text>
</comment>
<dbReference type="Pfam" id="PF01220">
    <property type="entry name" value="DHquinase_II"/>
    <property type="match status" value="1"/>
</dbReference>
<evidence type="ECO:0000256" key="1">
    <source>
        <dbReference type="ARBA" id="ARBA00001864"/>
    </source>
</evidence>
<evidence type="ECO:0000256" key="4">
    <source>
        <dbReference type="ARBA" id="ARBA00011193"/>
    </source>
</evidence>
<evidence type="ECO:0000256" key="7">
    <source>
        <dbReference type="HAMAP-Rule" id="MF_00169"/>
    </source>
</evidence>
<dbReference type="OrthoDB" id="9790793at2"/>
<comment type="caution">
    <text evidence="11">The sequence shown here is derived from an EMBL/GenBank/DDBJ whole genome shotgun (WGS) entry which is preliminary data.</text>
</comment>
<dbReference type="GO" id="GO:0019631">
    <property type="term" value="P:quinate catabolic process"/>
    <property type="evidence" value="ECO:0007669"/>
    <property type="project" value="TreeGrafter"/>
</dbReference>
<comment type="pathway">
    <text evidence="2 7">Metabolic intermediate biosynthesis; chorismate biosynthesis; chorismate from D-erythrose 4-phosphate and phosphoenolpyruvate: step 3/7.</text>
</comment>
<reference evidence="13 14" key="1">
    <citation type="journal article" date="2019" name="Nat. Med.">
        <title>A library of human gut bacterial isolates paired with longitudinal multiomics data enables mechanistic microbiome research.</title>
        <authorList>
            <person name="Poyet M."/>
            <person name="Groussin M."/>
            <person name="Gibbons S.M."/>
            <person name="Avila-Pacheco J."/>
            <person name="Jiang X."/>
            <person name="Kearney S.M."/>
            <person name="Perrotta A.R."/>
            <person name="Berdy B."/>
            <person name="Zhao S."/>
            <person name="Lieberman T.D."/>
            <person name="Swanson P.K."/>
            <person name="Smith M."/>
            <person name="Roesemann S."/>
            <person name="Alexander J.E."/>
            <person name="Rich S.A."/>
            <person name="Livny J."/>
            <person name="Vlamakis H."/>
            <person name="Clish C."/>
            <person name="Bullock K."/>
            <person name="Deik A."/>
            <person name="Scott J."/>
            <person name="Pierce K.A."/>
            <person name="Xavier R.J."/>
            <person name="Alm E.J."/>
        </authorList>
    </citation>
    <scope>NUCLEOTIDE SEQUENCE [LARGE SCALE GENOMIC DNA]</scope>
    <source>
        <strain evidence="11 14">BIOML-A13</strain>
        <strain evidence="12 13">BIOML-A3</strain>
    </source>
</reference>
<evidence type="ECO:0000256" key="3">
    <source>
        <dbReference type="ARBA" id="ARBA00011037"/>
    </source>
</evidence>
<feature type="site" description="Transition state stabilizer" evidence="7 10">
    <location>
        <position position="18"/>
    </location>
</feature>
<dbReference type="PANTHER" id="PTHR21272">
    <property type="entry name" value="CATABOLIC 3-DEHYDROQUINASE"/>
    <property type="match status" value="1"/>
</dbReference>
<dbReference type="PIRSF" id="PIRSF001399">
    <property type="entry name" value="DHquinase_II"/>
    <property type="match status" value="1"/>
</dbReference>
<dbReference type="NCBIfam" id="TIGR01088">
    <property type="entry name" value="aroQ"/>
    <property type="match status" value="1"/>
</dbReference>
<organism evidence="11 14">
    <name type="scientific">Phascolarctobacterium faecium</name>
    <dbReference type="NCBI Taxonomy" id="33025"/>
    <lineage>
        <taxon>Bacteria</taxon>
        <taxon>Bacillati</taxon>
        <taxon>Bacillota</taxon>
        <taxon>Negativicutes</taxon>
        <taxon>Acidaminococcales</taxon>
        <taxon>Acidaminococcaceae</taxon>
        <taxon>Phascolarctobacterium</taxon>
    </lineage>
</organism>
<keyword evidence="6 7" id="KW-0456">Lyase</keyword>
<dbReference type="GO" id="GO:0003855">
    <property type="term" value="F:3-dehydroquinate dehydratase activity"/>
    <property type="evidence" value="ECO:0007669"/>
    <property type="project" value="UniProtKB-UniRule"/>
</dbReference>
<dbReference type="GO" id="GO:0009423">
    <property type="term" value="P:chorismate biosynthetic process"/>
    <property type="evidence" value="ECO:0007669"/>
    <property type="project" value="UniProtKB-UniRule"/>
</dbReference>
<name>A0A7X2XDL1_9FIRM</name>
<evidence type="ECO:0000256" key="2">
    <source>
        <dbReference type="ARBA" id="ARBA00004902"/>
    </source>
</evidence>
<proteinExistence type="inferred from homology"/>